<dbReference type="Proteomes" id="UP000299102">
    <property type="component" value="Unassembled WGS sequence"/>
</dbReference>
<gene>
    <name evidence="2" type="ORF">EVAR_94832_1</name>
</gene>
<evidence type="ECO:0000256" key="1">
    <source>
        <dbReference type="SAM" id="MobiDB-lite"/>
    </source>
</evidence>
<feature type="region of interest" description="Disordered" evidence="1">
    <location>
        <begin position="139"/>
        <end position="190"/>
    </location>
</feature>
<evidence type="ECO:0000313" key="2">
    <source>
        <dbReference type="EMBL" id="GBP25812.1"/>
    </source>
</evidence>
<organism evidence="2 3">
    <name type="scientific">Eumeta variegata</name>
    <name type="common">Bagworm moth</name>
    <name type="synonym">Eumeta japonica</name>
    <dbReference type="NCBI Taxonomy" id="151549"/>
    <lineage>
        <taxon>Eukaryota</taxon>
        <taxon>Metazoa</taxon>
        <taxon>Ecdysozoa</taxon>
        <taxon>Arthropoda</taxon>
        <taxon>Hexapoda</taxon>
        <taxon>Insecta</taxon>
        <taxon>Pterygota</taxon>
        <taxon>Neoptera</taxon>
        <taxon>Endopterygota</taxon>
        <taxon>Lepidoptera</taxon>
        <taxon>Glossata</taxon>
        <taxon>Ditrysia</taxon>
        <taxon>Tineoidea</taxon>
        <taxon>Psychidae</taxon>
        <taxon>Oiketicinae</taxon>
        <taxon>Eumeta</taxon>
    </lineage>
</organism>
<name>A0A4C1UIL2_EUMVA</name>
<sequence length="203" mass="22414">MYIQSRVDIEAITSSTCITSVSPTAGSQYLLRDIRRLGGSAISPTSYDPRTYLSSETHLVKFYGAHQPRAAAARARPRLEFILFYFSTFCLILREEIQRDIKKSEESYGIRPQTFSVIGERRAEAAGLPSAEKKKVRAHVSANPSSNSHVICRGQNNSSRGRQRKFTSSNPCKPCAGGGRAADGSPVGRPRRCPLRLWNPGLV</sequence>
<proteinExistence type="predicted"/>
<accession>A0A4C1UIL2</accession>
<dbReference type="AlphaFoldDB" id="A0A4C1UIL2"/>
<comment type="caution">
    <text evidence="2">The sequence shown here is derived from an EMBL/GenBank/DDBJ whole genome shotgun (WGS) entry which is preliminary data.</text>
</comment>
<reference evidence="2 3" key="1">
    <citation type="journal article" date="2019" name="Commun. Biol.">
        <title>The bagworm genome reveals a unique fibroin gene that provides high tensile strength.</title>
        <authorList>
            <person name="Kono N."/>
            <person name="Nakamura H."/>
            <person name="Ohtoshi R."/>
            <person name="Tomita M."/>
            <person name="Numata K."/>
            <person name="Arakawa K."/>
        </authorList>
    </citation>
    <scope>NUCLEOTIDE SEQUENCE [LARGE SCALE GENOMIC DNA]</scope>
</reference>
<dbReference type="EMBL" id="BGZK01000172">
    <property type="protein sequence ID" value="GBP25812.1"/>
    <property type="molecule type" value="Genomic_DNA"/>
</dbReference>
<evidence type="ECO:0000313" key="3">
    <source>
        <dbReference type="Proteomes" id="UP000299102"/>
    </source>
</evidence>
<keyword evidence="3" id="KW-1185">Reference proteome</keyword>
<protein>
    <submittedName>
        <fullName evidence="2">Uncharacterized protein</fullName>
    </submittedName>
</protein>
<feature type="compositionally biased region" description="Polar residues" evidence="1">
    <location>
        <begin position="142"/>
        <end position="171"/>
    </location>
</feature>